<proteinExistence type="predicted"/>
<dbReference type="EMBL" id="CAUYUJ010005194">
    <property type="protein sequence ID" value="CAK0812625.1"/>
    <property type="molecule type" value="Genomic_DNA"/>
</dbReference>
<keyword evidence="2" id="KW-1185">Reference proteome</keyword>
<name>A0ABN9R4M5_9DINO</name>
<protein>
    <submittedName>
        <fullName evidence="1">Uncharacterized protein</fullName>
    </submittedName>
</protein>
<feature type="non-terminal residue" evidence="1">
    <location>
        <position position="550"/>
    </location>
</feature>
<comment type="caution">
    <text evidence="1">The sequence shown here is derived from an EMBL/GenBank/DDBJ whole genome shotgun (WGS) entry which is preliminary data.</text>
</comment>
<dbReference type="Proteomes" id="UP001189429">
    <property type="component" value="Unassembled WGS sequence"/>
</dbReference>
<reference evidence="1" key="1">
    <citation type="submission" date="2023-10" db="EMBL/GenBank/DDBJ databases">
        <authorList>
            <person name="Chen Y."/>
            <person name="Shah S."/>
            <person name="Dougan E. K."/>
            <person name="Thang M."/>
            <person name="Chan C."/>
        </authorList>
    </citation>
    <scope>NUCLEOTIDE SEQUENCE [LARGE SCALE GENOMIC DNA]</scope>
</reference>
<organism evidence="1 2">
    <name type="scientific">Prorocentrum cordatum</name>
    <dbReference type="NCBI Taxonomy" id="2364126"/>
    <lineage>
        <taxon>Eukaryota</taxon>
        <taxon>Sar</taxon>
        <taxon>Alveolata</taxon>
        <taxon>Dinophyceae</taxon>
        <taxon>Prorocentrales</taxon>
        <taxon>Prorocentraceae</taxon>
        <taxon>Prorocentrum</taxon>
    </lineage>
</organism>
<feature type="non-terminal residue" evidence="1">
    <location>
        <position position="1"/>
    </location>
</feature>
<evidence type="ECO:0000313" key="1">
    <source>
        <dbReference type="EMBL" id="CAK0812625.1"/>
    </source>
</evidence>
<sequence length="550" mass="59240">VQNVGHYSERLRYSAAHEAPIKPRGSALKCAVSGGVTASPQDSEIPKAPFPEVPKSMCDGDWSLVMSQKWARKEAQVVLEARSLVLAVKHIVRSTQNFGRKHLVLNDCMAPILAVTKGRSSCPGMLQCCRQIAALLAASNCYVGWRPSAMASSATISAACLQLMPVALAARAGGLAASSPRGPSGRRPCREWVPLGPGASEQQAAARAWASPTVAGAPVTASEPSFLELQSVTPKAAADYQSCVKICHVWCLHRGGVGDLATLLTSAPDIDLALATYMQEKFCQGEFAYVPTKLMAGLRYFWTFPHGWPLGLPRSARALAGWRRMAPARSRLPCLWIALCLCMQHMIGAGLVMEAVACAITFVFYLRPSECLRLKGKLSTPPAAAGRRQQGDASQMWSILLRPQEGGDASKTEYVDESLLADDPLFPWPPQVPASLKAKFPNNVLVFSLGQAAWGRALKTVSVAVGMGALGEPTLYRLRRVGVSHDLLFKVRPLLTAKKRGRWASDRSLVRYEKGGRFNEQLNALDQTLLLAAEDATSKIGVALVSACRA</sequence>
<evidence type="ECO:0000313" key="2">
    <source>
        <dbReference type="Proteomes" id="UP001189429"/>
    </source>
</evidence>
<accession>A0ABN9R4M5</accession>
<gene>
    <name evidence="1" type="ORF">PCOR1329_LOCUS16875</name>
</gene>